<evidence type="ECO:0000256" key="1">
    <source>
        <dbReference type="ARBA" id="ARBA00009990"/>
    </source>
</evidence>
<keyword evidence="3" id="KW-0653">Protein transport</keyword>
<dbReference type="EMBL" id="CP040442">
    <property type="protein sequence ID" value="QOW10598.1"/>
    <property type="molecule type" value="Genomic_DNA"/>
</dbReference>
<evidence type="ECO:0000256" key="2">
    <source>
        <dbReference type="ARBA" id="ARBA00022448"/>
    </source>
</evidence>
<evidence type="ECO:0008006" key="7">
    <source>
        <dbReference type="Google" id="ProtNLM"/>
    </source>
</evidence>
<dbReference type="KEGG" id="kfa:Q73A0000_09540"/>
<keyword evidence="4" id="KW-0811">Translocation</keyword>
<dbReference type="Pfam" id="PF02556">
    <property type="entry name" value="SecB"/>
    <property type="match status" value="1"/>
</dbReference>
<evidence type="ECO:0000313" key="6">
    <source>
        <dbReference type="Proteomes" id="UP000594195"/>
    </source>
</evidence>
<accession>A0A7M2Y8L0</accession>
<sequence>MENKAAFSLEKYFFSKVDINLENRKSNDLGISFEPSGVFLSDSSSYELKFIFKADTEGGEIPFVAIECVATFKFENVNDIEEIPTYFYRNSIAIIFPYMRAFISTVTLQANIPPVILPTMNLSSLEKPLRENTTQI</sequence>
<dbReference type="InterPro" id="IPR035958">
    <property type="entry name" value="SecB-like_sf"/>
</dbReference>
<proteinExistence type="inferred from homology"/>
<keyword evidence="2" id="KW-0813">Transport</keyword>
<evidence type="ECO:0000256" key="3">
    <source>
        <dbReference type="ARBA" id="ARBA00022927"/>
    </source>
</evidence>
<dbReference type="AlphaFoldDB" id="A0A7M2Y8L0"/>
<dbReference type="SUPFAM" id="SSF54611">
    <property type="entry name" value="SecB-like"/>
    <property type="match status" value="1"/>
</dbReference>
<dbReference type="Gene3D" id="3.10.420.10">
    <property type="entry name" value="SecB-like"/>
    <property type="match status" value="1"/>
</dbReference>
<organism evidence="5 6">
    <name type="scientific">Kaistella flava</name>
    <name type="common">ex Peng et al. 2021</name>
    <dbReference type="NCBI Taxonomy" id="2038776"/>
    <lineage>
        <taxon>Bacteria</taxon>
        <taxon>Pseudomonadati</taxon>
        <taxon>Bacteroidota</taxon>
        <taxon>Flavobacteriia</taxon>
        <taxon>Flavobacteriales</taxon>
        <taxon>Weeksellaceae</taxon>
        <taxon>Chryseobacterium group</taxon>
        <taxon>Kaistella</taxon>
    </lineage>
</organism>
<gene>
    <name evidence="5" type="ORF">Q73A0000_09540</name>
</gene>
<evidence type="ECO:0000313" key="5">
    <source>
        <dbReference type="EMBL" id="QOW10598.1"/>
    </source>
</evidence>
<keyword evidence="6" id="KW-1185">Reference proteome</keyword>
<name>A0A7M2Y8L0_9FLAO</name>
<dbReference type="InterPro" id="IPR003708">
    <property type="entry name" value="SecB"/>
</dbReference>
<reference evidence="5 6" key="1">
    <citation type="submission" date="2019-05" db="EMBL/GenBank/DDBJ databases">
        <title>Chryseobacterium sp. isolated from King George Island, maritime Antarctica.</title>
        <authorList>
            <person name="Peng X."/>
        </authorList>
    </citation>
    <scope>NUCLEOTIDE SEQUENCE [LARGE SCALE GENOMIC DNA]</scope>
    <source>
        <strain evidence="5 6">7-3A</strain>
    </source>
</reference>
<dbReference type="RefSeq" id="WP_193810765.1">
    <property type="nucleotide sequence ID" value="NZ_CP040442.1"/>
</dbReference>
<evidence type="ECO:0000256" key="4">
    <source>
        <dbReference type="ARBA" id="ARBA00023010"/>
    </source>
</evidence>
<dbReference type="Proteomes" id="UP000594195">
    <property type="component" value="Chromosome"/>
</dbReference>
<protein>
    <recommendedName>
        <fullName evidence="7">Preprotein translocase subunit SecB</fullName>
    </recommendedName>
</protein>
<comment type="similarity">
    <text evidence="1">Belongs to the SecB family.</text>
</comment>